<dbReference type="AlphaFoldDB" id="A0A5B7GI38"/>
<evidence type="ECO:0000256" key="1">
    <source>
        <dbReference type="SAM" id="MobiDB-lite"/>
    </source>
</evidence>
<dbReference type="Proteomes" id="UP000324222">
    <property type="component" value="Unassembled WGS sequence"/>
</dbReference>
<evidence type="ECO:0000313" key="2">
    <source>
        <dbReference type="EMBL" id="MPC57103.1"/>
    </source>
</evidence>
<name>A0A5B7GI38_PORTR</name>
<accession>A0A5B7GI38</accession>
<reference evidence="2 3" key="1">
    <citation type="submission" date="2019-05" db="EMBL/GenBank/DDBJ databases">
        <title>Another draft genome of Portunus trituberculatus and its Hox gene families provides insights of decapod evolution.</title>
        <authorList>
            <person name="Jeong J.-H."/>
            <person name="Song I."/>
            <person name="Kim S."/>
            <person name="Choi T."/>
            <person name="Kim D."/>
            <person name="Ryu S."/>
            <person name="Kim W."/>
        </authorList>
    </citation>
    <scope>NUCLEOTIDE SEQUENCE [LARGE SCALE GENOMIC DNA]</scope>
    <source>
        <tissue evidence="2">Muscle</tissue>
    </source>
</reference>
<organism evidence="2 3">
    <name type="scientific">Portunus trituberculatus</name>
    <name type="common">Swimming crab</name>
    <name type="synonym">Neptunus trituberculatus</name>
    <dbReference type="NCBI Taxonomy" id="210409"/>
    <lineage>
        <taxon>Eukaryota</taxon>
        <taxon>Metazoa</taxon>
        <taxon>Ecdysozoa</taxon>
        <taxon>Arthropoda</taxon>
        <taxon>Crustacea</taxon>
        <taxon>Multicrustacea</taxon>
        <taxon>Malacostraca</taxon>
        <taxon>Eumalacostraca</taxon>
        <taxon>Eucarida</taxon>
        <taxon>Decapoda</taxon>
        <taxon>Pleocyemata</taxon>
        <taxon>Brachyura</taxon>
        <taxon>Eubrachyura</taxon>
        <taxon>Portunoidea</taxon>
        <taxon>Portunidae</taxon>
        <taxon>Portuninae</taxon>
        <taxon>Portunus</taxon>
    </lineage>
</organism>
<gene>
    <name evidence="2" type="ORF">E2C01_051077</name>
</gene>
<feature type="compositionally biased region" description="Low complexity" evidence="1">
    <location>
        <begin position="91"/>
        <end position="106"/>
    </location>
</feature>
<proteinExistence type="predicted"/>
<feature type="compositionally biased region" description="Basic and acidic residues" evidence="1">
    <location>
        <begin position="16"/>
        <end position="28"/>
    </location>
</feature>
<sequence length="139" mass="16113">MEERKTWKTSRRKRDFHTISRESTELPRRRQASRRLTASKGRQQRHRCLVPVDNDPLAGGPSIHPAIHQHVSDTQIRLQTSNHVNHRHTSLHSTTPPTTTKTTSLHDSSARQKLLPTVPTHHSCIRPFPDTLIFHYLFI</sequence>
<keyword evidence="3" id="KW-1185">Reference proteome</keyword>
<feature type="region of interest" description="Disordered" evidence="1">
    <location>
        <begin position="1"/>
        <end position="65"/>
    </location>
</feature>
<feature type="region of interest" description="Disordered" evidence="1">
    <location>
        <begin position="87"/>
        <end position="106"/>
    </location>
</feature>
<dbReference type="EMBL" id="VSRR010014506">
    <property type="protein sequence ID" value="MPC57103.1"/>
    <property type="molecule type" value="Genomic_DNA"/>
</dbReference>
<comment type="caution">
    <text evidence="2">The sequence shown here is derived from an EMBL/GenBank/DDBJ whole genome shotgun (WGS) entry which is preliminary data.</text>
</comment>
<protein>
    <submittedName>
        <fullName evidence="2">Uncharacterized protein</fullName>
    </submittedName>
</protein>
<evidence type="ECO:0000313" key="3">
    <source>
        <dbReference type="Proteomes" id="UP000324222"/>
    </source>
</evidence>